<dbReference type="PANTHER" id="PTHR30451:SF5">
    <property type="entry name" value="SLR0019 PROTEIN"/>
    <property type="match status" value="1"/>
</dbReference>
<dbReference type="InterPro" id="IPR000015">
    <property type="entry name" value="Fimb_usher"/>
</dbReference>
<evidence type="ECO:0000313" key="14">
    <source>
        <dbReference type="Proteomes" id="UP000230495"/>
    </source>
</evidence>
<dbReference type="InterPro" id="IPR025949">
    <property type="entry name" value="PapC-like_C"/>
</dbReference>
<keyword evidence="8" id="KW-0998">Cell outer membrane</keyword>
<evidence type="ECO:0000256" key="1">
    <source>
        <dbReference type="ARBA" id="ARBA00004571"/>
    </source>
</evidence>
<protein>
    <submittedName>
        <fullName evidence="12">Fimbrial assembly protein</fullName>
    </submittedName>
    <submittedName>
        <fullName evidence="11">Fimbrial biogenesis outer membrane usher protein</fullName>
    </submittedName>
</protein>
<keyword evidence="7" id="KW-0472">Membrane</keyword>
<dbReference type="GO" id="GO:0009297">
    <property type="term" value="P:pilus assembly"/>
    <property type="evidence" value="ECO:0007669"/>
    <property type="project" value="InterPro"/>
</dbReference>
<proteinExistence type="inferred from homology"/>
<dbReference type="RefSeq" id="WP_023337752.1">
    <property type="nucleotide sequence ID" value="NZ_AP022498.1"/>
</dbReference>
<feature type="domain" description="PapC N-terminal" evidence="10">
    <location>
        <begin position="39"/>
        <end position="179"/>
    </location>
</feature>
<dbReference type="Proteomes" id="UP001228563">
    <property type="component" value="Chromosome"/>
</dbReference>
<dbReference type="Pfam" id="PF00577">
    <property type="entry name" value="Usher"/>
    <property type="match status" value="1"/>
</dbReference>
<comment type="similarity">
    <text evidence="2">Belongs to the fimbrial export usher family.</text>
</comment>
<evidence type="ECO:0000313" key="11">
    <source>
        <dbReference type="EMBL" id="MBC6326131.1"/>
    </source>
</evidence>
<dbReference type="InterPro" id="IPR042186">
    <property type="entry name" value="FimD_plug_dom"/>
</dbReference>
<keyword evidence="5" id="KW-0812">Transmembrane</keyword>
<dbReference type="Gene3D" id="3.10.20.410">
    <property type="match status" value="1"/>
</dbReference>
<reference evidence="13" key="3">
    <citation type="submission" date="2022-04" db="EMBL/GenBank/DDBJ databases">
        <title>Co-occurrence of mcr-9 and blaNDM-1 in multidrug-resistant Enterobacter kobei strain isolated from an infant with urinary infection.</title>
        <authorList>
            <person name="Zeng H."/>
        </authorList>
    </citation>
    <scope>NUCLEOTIDE SEQUENCE</scope>
    <source>
        <strain evidence="13">EC1382</strain>
    </source>
</reference>
<evidence type="ECO:0000313" key="12">
    <source>
        <dbReference type="EMBL" id="PJD71730.1"/>
    </source>
</evidence>
<evidence type="ECO:0000256" key="8">
    <source>
        <dbReference type="ARBA" id="ARBA00023237"/>
    </source>
</evidence>
<dbReference type="GO" id="GO:0015473">
    <property type="term" value="F:fimbrial usher porin activity"/>
    <property type="evidence" value="ECO:0007669"/>
    <property type="project" value="InterPro"/>
</dbReference>
<sequence length="857" mass="93852">MSMFYKKTNILRVISGFVISVTIAPLAVYASDTSKPMTFSRGFMKYYDSGIDLTQFDGVEKILPGKYTLEVYSNLKPVNTWTVTFVAANNEQGFNACMTPEMVVRFDVDTSKLPPDWKQNTCIILPELIKGATVNYNAVEEQLDVTIPQAMLLNTPAGYVSPELWDNGVPALMSSYTLSATSSRYRPAQDNATYLYSNLHNTLALGAWRFTTYDSLSSGSDTENTGVQHIQAYAERAIAPLQSQIVLGDLNTTGDFFDTTALRGVRLATDDRMLPDSVRNYAPVVRGIANSNATVTIKQAGNTLYEKVVPPGEFAISDLYATGYNGDLEVTVKETNGKESYFVVPYSSVPQLLREGYSRYSVAAGEIRDTWLKEDPKAVEGTFQYGLFNNFTGYVGGQSAFEGDYAALMTGFAINTRLGALGVDVTRSFTRFEGQPDTAGCGTFCNMSLRISLAKTLPTTGTNFSLIGYRYSSANFYSLSDAVSLKRSIEADEEDFLPERYRERLEANINQTLPAGWGSFYVSGFVGNVWNNEQGRNEKSNFVLGYNNQFGITTWGISLGRTNNDDGDHEDTLYLNVSMPLGHHYEKQARLGANFSYNSEEANFRTSLNGSAGERSQFGFGGYFSQSNTPETNFGMNLSYTGESASGGMTYSQSRDSFMGGVNLNGGVVVHEGGINFVPTLADTIGIVEAKGAEGSRIYPDSQAVIKDNGYGIVGYLVPYKYNEVYADPKGTAYTVEVDDTRRTIVPTSGAAVLIKMDTQANRQSFVRFMQPSGEVIPFGASVLDESHNAIGMVGQNGVAMVALKEGQNVFTLQWKKNKKPAQCGARYVKQGTEDRPTEEEAFKAIEITCINNGATP</sequence>
<reference evidence="12 14" key="1">
    <citation type="journal article" date="2017" name="J. Antimicrob. Chemother.">
        <title>Characterization of the population structure, drug resistance mechanisms and plasmids of the community-associated Enterobacter cloacae complex in China.</title>
        <authorList>
            <person name="Zhou K."/>
            <person name="Yu W."/>
            <person name="Cao X."/>
            <person name="Shen P."/>
            <person name="Lu H."/>
            <person name="Luo Q."/>
            <person name="Rossen J.W.A."/>
            <person name="Xiao Y."/>
        </authorList>
    </citation>
    <scope>NUCLEOTIDE SEQUENCE [LARGE SCALE GENOMIC DNA]</scope>
    <source>
        <strain evidence="12">ECC1097</strain>
    </source>
</reference>
<evidence type="ECO:0000259" key="10">
    <source>
        <dbReference type="Pfam" id="PF13954"/>
    </source>
</evidence>
<evidence type="ECO:0000313" key="13">
    <source>
        <dbReference type="EMBL" id="WMT65209.1"/>
    </source>
</evidence>
<evidence type="ECO:0000256" key="4">
    <source>
        <dbReference type="ARBA" id="ARBA00022452"/>
    </source>
</evidence>
<reference evidence="11" key="2">
    <citation type="submission" date="2020-08" db="EMBL/GenBank/DDBJ databases">
        <title>Distribution of Beta-Lactamase Producing Gram-Negative Bacterial Isolates in Isabela River of Santo Domingo, Dominican Republic.</title>
        <authorList>
            <person name="Calderon V."/>
            <person name="Del Rosario C."/>
            <person name="Duarte A."/>
            <person name="Bonnelly R."/>
            <person name="Barauna R."/>
            <person name="Ramos R.T."/>
            <person name="Perdomo O.P."/>
            <person name="Rodriguez De Francisco L.E."/>
            <person name="Franco De Los Santos E.F."/>
        </authorList>
    </citation>
    <scope>NUCLEOTIDE SEQUENCE</scope>
    <source>
        <strain evidence="11">INTEC_BI4_1.1</strain>
    </source>
</reference>
<dbReference type="Proteomes" id="UP000613022">
    <property type="component" value="Unassembled WGS sequence"/>
</dbReference>
<dbReference type="FunFam" id="2.60.40.3110:FF:000001">
    <property type="entry name" value="Putative fimbrial outer membrane usher"/>
    <property type="match status" value="1"/>
</dbReference>
<dbReference type="Gene3D" id="2.60.40.3110">
    <property type="match status" value="1"/>
</dbReference>
<dbReference type="SUPFAM" id="SSF141729">
    <property type="entry name" value="FimD N-terminal domain-like"/>
    <property type="match status" value="1"/>
</dbReference>
<keyword evidence="6" id="KW-0732">Signal</keyword>
<dbReference type="Pfam" id="PF13954">
    <property type="entry name" value="PapC_N"/>
    <property type="match status" value="1"/>
</dbReference>
<dbReference type="InterPro" id="IPR037224">
    <property type="entry name" value="PapC_N_sf"/>
</dbReference>
<evidence type="ECO:0000256" key="3">
    <source>
        <dbReference type="ARBA" id="ARBA00022448"/>
    </source>
</evidence>
<accession>A0A181DDU7</accession>
<dbReference type="PANTHER" id="PTHR30451">
    <property type="entry name" value="OUTER MEMBRANE USHER PROTEIN"/>
    <property type="match status" value="1"/>
</dbReference>
<evidence type="ECO:0000256" key="5">
    <source>
        <dbReference type="ARBA" id="ARBA00022692"/>
    </source>
</evidence>
<accession>A0A0F0XH78</accession>
<evidence type="ECO:0000256" key="2">
    <source>
        <dbReference type="ARBA" id="ARBA00008064"/>
    </source>
</evidence>
<name>A0A2J0PGL3_9ENTR</name>
<dbReference type="OrthoDB" id="6554712at2"/>
<dbReference type="EMBL" id="NEEU01000015">
    <property type="protein sequence ID" value="PJD71730.1"/>
    <property type="molecule type" value="Genomic_DNA"/>
</dbReference>
<accession>A0A2J0PGL3</accession>
<dbReference type="EMBL" id="CP096849">
    <property type="protein sequence ID" value="WMT65209.1"/>
    <property type="molecule type" value="Genomic_DNA"/>
</dbReference>
<evidence type="ECO:0000259" key="9">
    <source>
        <dbReference type="Pfam" id="PF13953"/>
    </source>
</evidence>
<keyword evidence="4" id="KW-1134">Transmembrane beta strand</keyword>
<gene>
    <name evidence="12" type="ORF">B9Q37_18810</name>
    <name evidence="11" type="ORF">H9R40_23630</name>
    <name evidence="13" type="ORF">M2B19_20240</name>
</gene>
<comment type="subcellular location">
    <subcellularLocation>
        <location evidence="1">Cell outer membrane</location>
        <topology evidence="1">Multi-pass membrane protein</topology>
    </subcellularLocation>
</comment>
<dbReference type="Gene3D" id="2.60.40.2070">
    <property type="match status" value="1"/>
</dbReference>
<dbReference type="InterPro" id="IPR043142">
    <property type="entry name" value="PapC-like_C_sf"/>
</dbReference>
<keyword evidence="3" id="KW-0813">Transport</keyword>
<dbReference type="AlphaFoldDB" id="A0A2J0PGL3"/>
<dbReference type="Pfam" id="PF13953">
    <property type="entry name" value="PapC_C"/>
    <property type="match status" value="1"/>
</dbReference>
<evidence type="ECO:0000256" key="6">
    <source>
        <dbReference type="ARBA" id="ARBA00022729"/>
    </source>
</evidence>
<evidence type="ECO:0000256" key="7">
    <source>
        <dbReference type="ARBA" id="ARBA00023136"/>
    </source>
</evidence>
<dbReference type="EMBL" id="JACSEP010000116">
    <property type="protein sequence ID" value="MBC6326131.1"/>
    <property type="molecule type" value="Genomic_DNA"/>
</dbReference>
<accession>A0A0H0DDF5</accession>
<dbReference type="Proteomes" id="UP000230495">
    <property type="component" value="Unassembled WGS sequence"/>
</dbReference>
<feature type="domain" description="PapC-like C-terminal" evidence="9">
    <location>
        <begin position="768"/>
        <end position="829"/>
    </location>
</feature>
<organism evidence="12">
    <name type="scientific">Enterobacter kobei</name>
    <dbReference type="NCBI Taxonomy" id="208224"/>
    <lineage>
        <taxon>Bacteria</taxon>
        <taxon>Pseudomonadati</taxon>
        <taxon>Pseudomonadota</taxon>
        <taxon>Gammaproteobacteria</taxon>
        <taxon>Enterobacterales</taxon>
        <taxon>Enterobacteriaceae</taxon>
        <taxon>Enterobacter</taxon>
        <taxon>Enterobacter cloacae complex</taxon>
    </lineage>
</organism>
<dbReference type="InterPro" id="IPR025885">
    <property type="entry name" value="PapC_N"/>
</dbReference>
<dbReference type="GO" id="GO:0009279">
    <property type="term" value="C:cell outer membrane"/>
    <property type="evidence" value="ECO:0007669"/>
    <property type="project" value="UniProtKB-SubCell"/>
</dbReference>
<dbReference type="Gene3D" id="2.60.40.2610">
    <property type="entry name" value="Outer membrane usher protein FimD, plug domain"/>
    <property type="match status" value="1"/>
</dbReference>